<dbReference type="InterPro" id="IPR036691">
    <property type="entry name" value="Endo/exonu/phosph_ase_sf"/>
</dbReference>
<dbReference type="GO" id="GO:0003824">
    <property type="term" value="F:catalytic activity"/>
    <property type="evidence" value="ECO:0007669"/>
    <property type="project" value="InterPro"/>
</dbReference>
<organism evidence="2 3">
    <name type="scientific">Popillia japonica</name>
    <name type="common">Japanese beetle</name>
    <dbReference type="NCBI Taxonomy" id="7064"/>
    <lineage>
        <taxon>Eukaryota</taxon>
        <taxon>Metazoa</taxon>
        <taxon>Ecdysozoa</taxon>
        <taxon>Arthropoda</taxon>
        <taxon>Hexapoda</taxon>
        <taxon>Insecta</taxon>
        <taxon>Pterygota</taxon>
        <taxon>Neoptera</taxon>
        <taxon>Endopterygota</taxon>
        <taxon>Coleoptera</taxon>
        <taxon>Polyphaga</taxon>
        <taxon>Scarabaeiformia</taxon>
        <taxon>Scarabaeidae</taxon>
        <taxon>Rutelinae</taxon>
        <taxon>Popillia</taxon>
    </lineage>
</organism>
<dbReference type="AlphaFoldDB" id="A0AAW1LV38"/>
<dbReference type="EMBL" id="JASPKY010000094">
    <property type="protein sequence ID" value="KAK9737908.1"/>
    <property type="molecule type" value="Genomic_DNA"/>
</dbReference>
<feature type="domain" description="Endonuclease/exonuclease/phosphatase" evidence="1">
    <location>
        <begin position="37"/>
        <end position="242"/>
    </location>
</feature>
<dbReference type="Gene3D" id="3.60.10.10">
    <property type="entry name" value="Endonuclease/exonuclease/phosphatase"/>
    <property type="match status" value="1"/>
</dbReference>
<dbReference type="Pfam" id="PF03372">
    <property type="entry name" value="Exo_endo_phos"/>
    <property type="match status" value="1"/>
</dbReference>
<sequence length="305" mass="34501">MNQLAEIEKHILGASIAKKKPMEDSANEYKNKITIMNLNIQSGAKKYVQLEHLLAERKVDIVCLNEHWMGAEQLKAYHVQHYVIGAFHCRTDRRGGGVLTLVRDNYHVVAMDEINLMSVDVHAEIAFVRIEMINTIIGSVYRSLHGDIDVFKETMYNGLSIATTKFHKSRVCLAGDFNIDFSQKSRIKTDILELFSAFGLENIFTESSRIGASSATCIDNVFVSDIDKDSNQLTIETHISDHLGFVSDIDKDSNQLTIETHISDHLGQIITMHIPRRIPENGVDMVLAVRNISDLQTYLFFKYVA</sequence>
<comment type="caution">
    <text evidence="2">The sequence shown here is derived from an EMBL/GenBank/DDBJ whole genome shotgun (WGS) entry which is preliminary data.</text>
</comment>
<dbReference type="SUPFAM" id="SSF56219">
    <property type="entry name" value="DNase I-like"/>
    <property type="match status" value="1"/>
</dbReference>
<evidence type="ECO:0000313" key="3">
    <source>
        <dbReference type="Proteomes" id="UP001458880"/>
    </source>
</evidence>
<protein>
    <recommendedName>
        <fullName evidence="1">Endonuclease/exonuclease/phosphatase domain-containing protein</fullName>
    </recommendedName>
</protein>
<dbReference type="PANTHER" id="PTHR33776:SF4">
    <property type="entry name" value="ENDONUCLEASE_EXONUCLEASE_PHOSPHATASE DOMAIN-CONTAINING PROTEIN"/>
    <property type="match status" value="1"/>
</dbReference>
<keyword evidence="3" id="KW-1185">Reference proteome</keyword>
<dbReference type="Proteomes" id="UP001458880">
    <property type="component" value="Unassembled WGS sequence"/>
</dbReference>
<evidence type="ECO:0000259" key="1">
    <source>
        <dbReference type="Pfam" id="PF03372"/>
    </source>
</evidence>
<dbReference type="PANTHER" id="PTHR33776">
    <property type="entry name" value="ENDO/EXONUCLEASE/PHOSPHATASE DOMAIN-CONTAINING PROTEIN"/>
    <property type="match status" value="1"/>
</dbReference>
<accession>A0AAW1LV38</accession>
<reference evidence="2 3" key="1">
    <citation type="journal article" date="2024" name="BMC Genomics">
        <title>De novo assembly and annotation of Popillia japonica's genome with initial clues to its potential as an invasive pest.</title>
        <authorList>
            <person name="Cucini C."/>
            <person name="Boschi S."/>
            <person name="Funari R."/>
            <person name="Cardaioli E."/>
            <person name="Iannotti N."/>
            <person name="Marturano G."/>
            <person name="Paoli F."/>
            <person name="Bruttini M."/>
            <person name="Carapelli A."/>
            <person name="Frati F."/>
            <person name="Nardi F."/>
        </authorList>
    </citation>
    <scope>NUCLEOTIDE SEQUENCE [LARGE SCALE GENOMIC DNA]</scope>
    <source>
        <strain evidence="2">DMR45628</strain>
    </source>
</reference>
<gene>
    <name evidence="2" type="ORF">QE152_g10318</name>
</gene>
<dbReference type="InterPro" id="IPR005135">
    <property type="entry name" value="Endo/exonuclease/phosphatase"/>
</dbReference>
<name>A0AAW1LV38_POPJA</name>
<proteinExistence type="predicted"/>
<evidence type="ECO:0000313" key="2">
    <source>
        <dbReference type="EMBL" id="KAK9737908.1"/>
    </source>
</evidence>